<gene>
    <name evidence="1" type="ORF">IWQ60_001039</name>
</gene>
<comment type="caution">
    <text evidence="1">The sequence shown here is derived from an EMBL/GenBank/DDBJ whole genome shotgun (WGS) entry which is preliminary data.</text>
</comment>
<dbReference type="AlphaFoldDB" id="A0A9W8AK26"/>
<dbReference type="Proteomes" id="UP001150569">
    <property type="component" value="Unassembled WGS sequence"/>
</dbReference>
<dbReference type="EMBL" id="JANBPT010000030">
    <property type="protein sequence ID" value="KAJ1929609.1"/>
    <property type="molecule type" value="Genomic_DNA"/>
</dbReference>
<keyword evidence="2" id="KW-1185">Reference proteome</keyword>
<organism evidence="1 2">
    <name type="scientific">Tieghemiomyces parasiticus</name>
    <dbReference type="NCBI Taxonomy" id="78921"/>
    <lineage>
        <taxon>Eukaryota</taxon>
        <taxon>Fungi</taxon>
        <taxon>Fungi incertae sedis</taxon>
        <taxon>Zoopagomycota</taxon>
        <taxon>Kickxellomycotina</taxon>
        <taxon>Dimargaritomycetes</taxon>
        <taxon>Dimargaritales</taxon>
        <taxon>Dimargaritaceae</taxon>
        <taxon>Tieghemiomyces</taxon>
    </lineage>
</organism>
<evidence type="ECO:0000313" key="1">
    <source>
        <dbReference type="EMBL" id="KAJ1929609.1"/>
    </source>
</evidence>
<protein>
    <submittedName>
        <fullName evidence="1">Uncharacterized protein</fullName>
    </submittedName>
</protein>
<accession>A0A9W8AK26</accession>
<evidence type="ECO:0000313" key="2">
    <source>
        <dbReference type="Proteomes" id="UP001150569"/>
    </source>
</evidence>
<name>A0A9W8AK26_9FUNG</name>
<proteinExistence type="predicted"/>
<sequence>MTTPNSRARSASAATSSLHIPSIHFGSPADCTLDGDFLPEPDHHISAQRLVFIEKPDLAVPAPAYHASQRPAAGALHGSASSSSLTDLTFHHPAVGPAHAPYLANPSELPLAAYDLNDTAGFVTYKSRQSVAQASATIDTLKDDIDDTGATAYLAIQPSIPVATLSLAQTYTPPPYRQMPPPSTDVLYPTPPSPTRTSTALTSHGSQTNLSFSTLGTYVGPAILTGTETETEAVNDMSEKNHPLVIDCVNCQKRVTTVFKKQNGKHNLGSGRGREE</sequence>
<reference evidence="1" key="1">
    <citation type="submission" date="2022-07" db="EMBL/GenBank/DDBJ databases">
        <title>Phylogenomic reconstructions and comparative analyses of Kickxellomycotina fungi.</title>
        <authorList>
            <person name="Reynolds N.K."/>
            <person name="Stajich J.E."/>
            <person name="Barry K."/>
            <person name="Grigoriev I.V."/>
            <person name="Crous P."/>
            <person name="Smith M.E."/>
        </authorList>
    </citation>
    <scope>NUCLEOTIDE SEQUENCE</scope>
    <source>
        <strain evidence="1">RSA 861</strain>
    </source>
</reference>